<proteinExistence type="inferred from homology"/>
<gene>
    <name evidence="5" type="ORF">SAMN06295967_10666</name>
</gene>
<keyword evidence="6" id="KW-1185">Reference proteome</keyword>
<dbReference type="InterPro" id="IPR054364">
    <property type="entry name" value="Ca3427-like_PBP2"/>
</dbReference>
<dbReference type="Gene3D" id="3.40.190.10">
    <property type="entry name" value="Periplasmic binding protein-like II"/>
    <property type="match status" value="2"/>
</dbReference>
<dbReference type="GO" id="GO:0042597">
    <property type="term" value="C:periplasmic space"/>
    <property type="evidence" value="ECO:0007669"/>
    <property type="project" value="UniProtKB-SubCell"/>
</dbReference>
<evidence type="ECO:0000259" key="4">
    <source>
        <dbReference type="Pfam" id="PF22384"/>
    </source>
</evidence>
<name>A0A239D2X3_9BACT</name>
<dbReference type="PANTHER" id="PTHR30024:SF47">
    <property type="entry name" value="TAURINE-BINDING PERIPLASMIC PROTEIN"/>
    <property type="match status" value="1"/>
</dbReference>
<accession>A0A239D2X3</accession>
<dbReference type="CDD" id="cd13637">
    <property type="entry name" value="PBP2_Ca3427_like"/>
    <property type="match status" value="1"/>
</dbReference>
<comment type="subcellular location">
    <subcellularLocation>
        <location evidence="1">Periplasm</location>
    </subcellularLocation>
</comment>
<feature type="domain" description="Ca3427-like PBP 2" evidence="4">
    <location>
        <begin position="122"/>
        <end position="197"/>
    </location>
</feature>
<evidence type="ECO:0000256" key="1">
    <source>
        <dbReference type="ARBA" id="ARBA00004418"/>
    </source>
</evidence>
<dbReference type="AlphaFoldDB" id="A0A239D2X3"/>
<sequence length="301" mass="34520">MFTGFLYFSQKLLIILGMQIIRITGVPEHFNFPWVKVIEQQPFLKEGIELEWIEESRGSGAMNKALREGCTDIALVLTESFIKDRIEGNPSRIIGFHIASPLIWGIHISAKSPQNTLAELANTPFLISRYGSGSHLMAFLLAQREGWDFDKLNFEVIDNLEGAKKAFEKPEPKMFLWEKYTTKPLVDSGQFKRVGEIPTPWPCFVIVATENVLAEHRSVVEKLRDQVYTYAEEMVKHTDFIKIIAENYALEETDVKEWLHQTQWANDSEVPKSVLVETINTLHRLNLINDPVSLEKIKFGL</sequence>
<evidence type="ECO:0000313" key="6">
    <source>
        <dbReference type="Proteomes" id="UP000198480"/>
    </source>
</evidence>
<dbReference type="Proteomes" id="UP000198480">
    <property type="component" value="Unassembled WGS sequence"/>
</dbReference>
<evidence type="ECO:0000256" key="3">
    <source>
        <dbReference type="ARBA" id="ARBA00022729"/>
    </source>
</evidence>
<organism evidence="5 6">
    <name type="scientific">Belliella buryatensis</name>
    <dbReference type="NCBI Taxonomy" id="1500549"/>
    <lineage>
        <taxon>Bacteria</taxon>
        <taxon>Pseudomonadati</taxon>
        <taxon>Bacteroidota</taxon>
        <taxon>Cytophagia</taxon>
        <taxon>Cytophagales</taxon>
        <taxon>Cyclobacteriaceae</taxon>
        <taxon>Belliella</taxon>
    </lineage>
</organism>
<keyword evidence="3" id="KW-0732">Signal</keyword>
<dbReference type="EMBL" id="FZOK01000006">
    <property type="protein sequence ID" value="SNS26174.1"/>
    <property type="molecule type" value="Genomic_DNA"/>
</dbReference>
<evidence type="ECO:0000313" key="5">
    <source>
        <dbReference type="EMBL" id="SNS26174.1"/>
    </source>
</evidence>
<dbReference type="SUPFAM" id="SSF53850">
    <property type="entry name" value="Periplasmic binding protein-like II"/>
    <property type="match status" value="1"/>
</dbReference>
<evidence type="ECO:0000256" key="2">
    <source>
        <dbReference type="ARBA" id="ARBA00010742"/>
    </source>
</evidence>
<protein>
    <submittedName>
        <fullName evidence="5">ABC-type nitrate/sulfonate/bicarbonate transport system, substrate-binding protein</fullName>
    </submittedName>
</protein>
<comment type="similarity">
    <text evidence="2">Belongs to the bacterial solute-binding protein SsuA/TauA family.</text>
</comment>
<dbReference type="PANTHER" id="PTHR30024">
    <property type="entry name" value="ALIPHATIC SULFONATES-BINDING PROTEIN-RELATED"/>
    <property type="match status" value="1"/>
</dbReference>
<reference evidence="6" key="1">
    <citation type="submission" date="2017-06" db="EMBL/GenBank/DDBJ databases">
        <authorList>
            <person name="Varghese N."/>
            <person name="Submissions S."/>
        </authorList>
    </citation>
    <scope>NUCLEOTIDE SEQUENCE [LARGE SCALE GENOMIC DNA]</scope>
    <source>
        <strain evidence="6">5C</strain>
    </source>
</reference>
<dbReference type="Pfam" id="PF22384">
    <property type="entry name" value="PBP2_Ca3427_like"/>
    <property type="match status" value="1"/>
</dbReference>